<dbReference type="InterPro" id="IPR027024">
    <property type="entry name" value="UCP027386_ABC_sbc_TM0202"/>
</dbReference>
<dbReference type="SUPFAM" id="SSF53850">
    <property type="entry name" value="Periplasmic binding protein-like II"/>
    <property type="match status" value="1"/>
</dbReference>
<keyword evidence="2" id="KW-0732">Signal</keyword>
<organism evidence="3 4">
    <name type="scientific">Candidatus Colimorpha enterica</name>
    <dbReference type="NCBI Taxonomy" id="3083063"/>
    <lineage>
        <taxon>Bacteria</taxon>
        <taxon>Pseudomonadati</taxon>
        <taxon>Bacteroidota</taxon>
        <taxon>Bacteroidia</taxon>
        <taxon>Bacteroidales</taxon>
        <taxon>Candidatus Colimorpha</taxon>
    </lineage>
</organism>
<dbReference type="Proteomes" id="UP001139365">
    <property type="component" value="Unassembled WGS sequence"/>
</dbReference>
<feature type="chain" id="PRO_5042018800" evidence="2">
    <location>
        <begin position="25"/>
        <end position="347"/>
    </location>
</feature>
<dbReference type="PANTHER" id="PTHR30024:SF46">
    <property type="entry name" value="ABC TRANSPORTER, SUBSTRATE-BINDING LIPOPROTEIN"/>
    <property type="match status" value="1"/>
</dbReference>
<comment type="caution">
    <text evidence="3">The sequence shown here is derived from an EMBL/GenBank/DDBJ whole genome shotgun (WGS) entry which is preliminary data.</text>
</comment>
<reference evidence="3 4" key="1">
    <citation type="submission" date="2022-03" db="EMBL/GenBank/DDBJ databases">
        <title>Metagenome-assembled genomes from swine fecal metagenomes.</title>
        <authorList>
            <person name="Holman D.B."/>
            <person name="Kommadath A."/>
        </authorList>
    </citation>
    <scope>NUCLEOTIDE SEQUENCE [LARGE SCALE GENOMIC DNA]</scope>
    <source>
        <strain evidence="3">SUG147</strain>
    </source>
</reference>
<dbReference type="EMBL" id="JALEMU010000131">
    <property type="protein sequence ID" value="MCI5756229.1"/>
    <property type="molecule type" value="Genomic_DNA"/>
</dbReference>
<dbReference type="PANTHER" id="PTHR30024">
    <property type="entry name" value="ALIPHATIC SULFONATES-BINDING PROTEIN-RELATED"/>
    <property type="match status" value="1"/>
</dbReference>
<sequence>MKKKITALLLAVLTVLAVLSGCNAAGNGTKGTTDTTPTPSGSSGEGTTAASGTDAPDDYVLKVATLKGPTGMGMAKMINDDKDAKKYDFTISSDPADVTAALVSESLDIAAVPVNLAAVINKKTNGAYLVAAINTLGVLYIVENGNTVNSVADLAGKTVYATGKASTPEYILNYILSKNGLENVTVEYKTEHSELAALMVSGEVVLGMLPEPNVTTVLTKNSSLRIALNLTEEWKKVSEGESVQGCVVVSKKAIEEHGALVNAFLDEYKASVDFVNSNVADAAAMIAELGIVPAAAIAEKAVPNCNIVYIDGDRMVSVLNVFYKVLFDADPKSVGGTLPDESIFYRR</sequence>
<dbReference type="PROSITE" id="PS51257">
    <property type="entry name" value="PROKAR_LIPOPROTEIN"/>
    <property type="match status" value="1"/>
</dbReference>
<evidence type="ECO:0000256" key="1">
    <source>
        <dbReference type="SAM" id="MobiDB-lite"/>
    </source>
</evidence>
<feature type="signal peptide" evidence="2">
    <location>
        <begin position="1"/>
        <end position="24"/>
    </location>
</feature>
<evidence type="ECO:0000256" key="2">
    <source>
        <dbReference type="SAM" id="SignalP"/>
    </source>
</evidence>
<dbReference type="Pfam" id="PF12974">
    <property type="entry name" value="Phosphonate-bd"/>
    <property type="match status" value="1"/>
</dbReference>
<protein>
    <submittedName>
        <fullName evidence="3">ABC transporter substrate-binding protein</fullName>
    </submittedName>
</protein>
<dbReference type="AlphaFoldDB" id="A0AAE3FIP0"/>
<evidence type="ECO:0000313" key="3">
    <source>
        <dbReference type="EMBL" id="MCI5756229.1"/>
    </source>
</evidence>
<feature type="region of interest" description="Disordered" evidence="1">
    <location>
        <begin position="27"/>
        <end position="54"/>
    </location>
</feature>
<dbReference type="Gene3D" id="3.40.190.10">
    <property type="entry name" value="Periplasmic binding protein-like II"/>
    <property type="match status" value="2"/>
</dbReference>
<proteinExistence type="predicted"/>
<evidence type="ECO:0000313" key="4">
    <source>
        <dbReference type="Proteomes" id="UP001139365"/>
    </source>
</evidence>
<accession>A0AAE3FIP0</accession>
<gene>
    <name evidence="3" type="ORF">MR241_08055</name>
</gene>
<dbReference type="PIRSF" id="PIRSF027386">
    <property type="entry name" value="UCP027386_ABC_sbc_TM0202"/>
    <property type="match status" value="1"/>
</dbReference>
<name>A0AAE3FIP0_9BACT</name>